<accession>J3YQY2</accession>
<dbReference type="PROSITE" id="PS00464">
    <property type="entry name" value="RIBOSOMAL_L22"/>
    <property type="match status" value="1"/>
</dbReference>
<dbReference type="GO" id="GO:0006412">
    <property type="term" value="P:translation"/>
    <property type="evidence" value="ECO:0007669"/>
    <property type="project" value="InterPro"/>
</dbReference>
<dbReference type="InterPro" id="IPR018260">
    <property type="entry name" value="Ribosomal_uL22_CS"/>
</dbReference>
<dbReference type="EMBL" id="CP003545">
    <property type="protein sequence ID" value="AFP84378.1"/>
    <property type="molecule type" value="Genomic_DNA"/>
</dbReference>
<gene>
    <name evidence="1" type="primary">rplV</name>
    <name evidence="1" type="ORF">A357_0179</name>
</gene>
<dbReference type="RefSeq" id="WP_014887677.1">
    <property type="nucleotide sequence ID" value="NC_018418.1"/>
</dbReference>
<dbReference type="GO" id="GO:0003735">
    <property type="term" value="F:structural constituent of ribosome"/>
    <property type="evidence" value="ECO:0007669"/>
    <property type="project" value="InterPro"/>
</dbReference>
<dbReference type="InterPro" id="IPR036394">
    <property type="entry name" value="Ribosomal_uL22_sf"/>
</dbReference>
<dbReference type="SUPFAM" id="SSF54843">
    <property type="entry name" value="Ribosomal protein L22"/>
    <property type="match status" value="1"/>
</dbReference>
<keyword evidence="1" id="KW-0689">Ribosomal protein</keyword>
<dbReference type="Gene3D" id="3.90.470.10">
    <property type="entry name" value="Ribosomal protein L22/L17"/>
    <property type="match status" value="1"/>
</dbReference>
<dbReference type="Proteomes" id="UP000003935">
    <property type="component" value="Chromosome"/>
</dbReference>
<dbReference type="HOGENOM" id="CLU_2245060_0_0_6"/>
<reference evidence="1 2" key="1">
    <citation type="journal article" date="2012" name="Mol. Biol. Evol.">
        <title>Genome reduction and co-evolution between the primary and secondary bacterial symbionts of psyllids.</title>
        <authorList>
            <person name="Sloan D.B."/>
            <person name="Moran N.A."/>
        </authorList>
    </citation>
    <scope>NUCLEOTIDE SEQUENCE [LARGE SCALE GENOMIC DNA]</scope>
    <source>
        <strain evidence="1 2">PC</strain>
    </source>
</reference>
<dbReference type="GO" id="GO:0005840">
    <property type="term" value="C:ribosome"/>
    <property type="evidence" value="ECO:0007669"/>
    <property type="project" value="UniProtKB-KW"/>
</dbReference>
<evidence type="ECO:0000313" key="2">
    <source>
        <dbReference type="Proteomes" id="UP000003935"/>
    </source>
</evidence>
<name>J3YQY2_CARRU</name>
<proteinExistence type="predicted"/>
<keyword evidence="1" id="KW-0687">Ribonucleoprotein</keyword>
<dbReference type="PATRIC" id="fig|1202540.3.peg.149"/>
<sequence>MIKIFFFKNLPISYKKFFAYSKLLSNKPIEYFFYLNFTNKINFIIKKIAFTIINCINSKKIFVKNFIISKGIYYKKLNYRAKGKIDFFLKRCTNINLKIYG</sequence>
<protein>
    <submittedName>
        <fullName evidence="1">Putative ribosomal protein L22</fullName>
    </submittedName>
</protein>
<dbReference type="AlphaFoldDB" id="J3YQY2"/>
<evidence type="ECO:0000313" key="1">
    <source>
        <dbReference type="EMBL" id="AFP84378.1"/>
    </source>
</evidence>
<dbReference type="OrthoDB" id="6183482at2"/>
<dbReference type="KEGG" id="crv:A357_0179"/>
<organism evidence="1 2">
    <name type="scientific">Candidatus Carsonella ruddii PC isolate NHV</name>
    <dbReference type="NCBI Taxonomy" id="1202540"/>
    <lineage>
        <taxon>Bacteria</taxon>
        <taxon>Pseudomonadati</taxon>
        <taxon>Pseudomonadota</taxon>
        <taxon>Gammaproteobacteria</taxon>
        <taxon>Oceanospirillales</taxon>
        <taxon>Halomonadaceae</taxon>
        <taxon>Zymobacter group</taxon>
        <taxon>Candidatus Carsonella</taxon>
    </lineage>
</organism>
<dbReference type="STRING" id="1202540.A357_0179"/>